<gene>
    <name evidence="2" type="ORF">Cch01nite_31910</name>
</gene>
<dbReference type="Pfam" id="PF00239">
    <property type="entry name" value="Resolvase"/>
    <property type="match status" value="1"/>
</dbReference>
<dbReference type="RefSeq" id="WP_239070761.1">
    <property type="nucleotide sequence ID" value="NZ_BONK01000011.1"/>
</dbReference>
<dbReference type="Pfam" id="PF07508">
    <property type="entry name" value="Recombinase"/>
    <property type="match status" value="1"/>
</dbReference>
<keyword evidence="3" id="KW-1185">Reference proteome</keyword>
<protein>
    <recommendedName>
        <fullName evidence="1">Recombinase domain-containing protein</fullName>
    </recommendedName>
</protein>
<evidence type="ECO:0000313" key="2">
    <source>
        <dbReference type="EMBL" id="GIG22467.1"/>
    </source>
</evidence>
<sequence length="440" mass="47711">MVTAAYVRISSDPTGQALGVERQESEIRAWAADHGKVVDLVYSDNDLSATTGVRRPGFEALLADRPTEVVVWHQDRLLRVSRDLERVLATEMVVHSVQAGTLDLATPTGRAVARTVAAWSTHETEHKAQRQRAANRQRRLMGLRSGGGQRTFGYTQNGLELIPEEAAAVAEGFAAILAGGSLSHLARTWNTAGLTTTFGNPWASTTIRSVLRNPVYAGLSVYDGEVVARGTWPAIVEEATHVAMTALLSDPARRRNVASDGRRKYLLPSLLTCGVCGASMTTGRSGKGIRTYVCWSTRHLSRAAEAIDEYVTEAVLSRLERVDLPVAGIDADAVRELQTVRDRLDDLAAAYAADRVTLTQLTTATEALRSRQGQLETKLATSHAGSVLHALTGDVRAAWEGLSLDRRRAVITATVETITVTSPGRGARTFRPETVQIVWR</sequence>
<dbReference type="SUPFAM" id="SSF53041">
    <property type="entry name" value="Resolvase-like"/>
    <property type="match status" value="1"/>
</dbReference>
<dbReference type="AlphaFoldDB" id="A0A919P358"/>
<dbReference type="SMART" id="SM00857">
    <property type="entry name" value="Resolvase"/>
    <property type="match status" value="1"/>
</dbReference>
<evidence type="ECO:0000313" key="3">
    <source>
        <dbReference type="Proteomes" id="UP000632740"/>
    </source>
</evidence>
<dbReference type="InterPro" id="IPR025827">
    <property type="entry name" value="Zn_ribbon_recom_dom"/>
</dbReference>
<dbReference type="GO" id="GO:0000150">
    <property type="term" value="F:DNA strand exchange activity"/>
    <property type="evidence" value="ECO:0007669"/>
    <property type="project" value="InterPro"/>
</dbReference>
<dbReference type="Proteomes" id="UP000632740">
    <property type="component" value="Unassembled WGS sequence"/>
</dbReference>
<dbReference type="InterPro" id="IPR011109">
    <property type="entry name" value="DNA_bind_recombinase_dom"/>
</dbReference>
<evidence type="ECO:0000259" key="1">
    <source>
        <dbReference type="PROSITE" id="PS51737"/>
    </source>
</evidence>
<reference evidence="2" key="1">
    <citation type="submission" date="2021-01" db="EMBL/GenBank/DDBJ databases">
        <title>Whole genome shotgun sequence of Cellulomonas chitinilytica NBRC 110799.</title>
        <authorList>
            <person name="Komaki H."/>
            <person name="Tamura T."/>
        </authorList>
    </citation>
    <scope>NUCLEOTIDE SEQUENCE</scope>
    <source>
        <strain evidence="2">NBRC 110799</strain>
    </source>
</reference>
<dbReference type="EMBL" id="BONK01000011">
    <property type="protein sequence ID" value="GIG22467.1"/>
    <property type="molecule type" value="Genomic_DNA"/>
</dbReference>
<proteinExistence type="predicted"/>
<dbReference type="InterPro" id="IPR038109">
    <property type="entry name" value="DNA_bind_recomb_sf"/>
</dbReference>
<dbReference type="InterPro" id="IPR050639">
    <property type="entry name" value="SSR_resolvase"/>
</dbReference>
<feature type="domain" description="Recombinase" evidence="1">
    <location>
        <begin position="151"/>
        <end position="254"/>
    </location>
</feature>
<dbReference type="CDD" id="cd00338">
    <property type="entry name" value="Ser_Recombinase"/>
    <property type="match status" value="1"/>
</dbReference>
<name>A0A919P358_9CELL</name>
<dbReference type="PANTHER" id="PTHR30461:SF23">
    <property type="entry name" value="DNA RECOMBINASE-RELATED"/>
    <property type="match status" value="1"/>
</dbReference>
<dbReference type="Pfam" id="PF13408">
    <property type="entry name" value="Zn_ribbon_recom"/>
    <property type="match status" value="1"/>
</dbReference>
<comment type="caution">
    <text evidence="2">The sequence shown here is derived from an EMBL/GenBank/DDBJ whole genome shotgun (WGS) entry which is preliminary data.</text>
</comment>
<accession>A0A919P358</accession>
<dbReference type="InterPro" id="IPR036162">
    <property type="entry name" value="Resolvase-like_N_sf"/>
</dbReference>
<organism evidence="2 3">
    <name type="scientific">Cellulomonas chitinilytica</name>
    <dbReference type="NCBI Taxonomy" id="398759"/>
    <lineage>
        <taxon>Bacteria</taxon>
        <taxon>Bacillati</taxon>
        <taxon>Actinomycetota</taxon>
        <taxon>Actinomycetes</taxon>
        <taxon>Micrococcales</taxon>
        <taxon>Cellulomonadaceae</taxon>
        <taxon>Cellulomonas</taxon>
    </lineage>
</organism>
<dbReference type="GO" id="GO:0003677">
    <property type="term" value="F:DNA binding"/>
    <property type="evidence" value="ECO:0007669"/>
    <property type="project" value="InterPro"/>
</dbReference>
<dbReference type="Gene3D" id="3.40.50.1390">
    <property type="entry name" value="Resolvase, N-terminal catalytic domain"/>
    <property type="match status" value="1"/>
</dbReference>
<dbReference type="PROSITE" id="PS51737">
    <property type="entry name" value="RECOMBINASE_DNA_BIND"/>
    <property type="match status" value="1"/>
</dbReference>
<dbReference type="InterPro" id="IPR006119">
    <property type="entry name" value="Resolv_N"/>
</dbReference>
<dbReference type="PANTHER" id="PTHR30461">
    <property type="entry name" value="DNA-INVERTASE FROM LAMBDOID PROPHAGE"/>
    <property type="match status" value="1"/>
</dbReference>
<dbReference type="Gene3D" id="3.90.1750.20">
    <property type="entry name" value="Putative Large Serine Recombinase, Chain B, Domain 2"/>
    <property type="match status" value="1"/>
</dbReference>